<dbReference type="NCBIfam" id="TIGR01783">
    <property type="entry name" value="TonB-siderophor"/>
    <property type="match status" value="1"/>
</dbReference>
<dbReference type="GO" id="GO:0015344">
    <property type="term" value="F:siderophore uptake transmembrane transporter activity"/>
    <property type="evidence" value="ECO:0007669"/>
    <property type="project" value="TreeGrafter"/>
</dbReference>
<dbReference type="SUPFAM" id="SSF56935">
    <property type="entry name" value="Porins"/>
    <property type="match status" value="1"/>
</dbReference>
<keyword evidence="10 13" id="KW-0472">Membrane</keyword>
<keyword evidence="17" id="KW-1185">Reference proteome</keyword>
<reference evidence="16 17" key="1">
    <citation type="submission" date="2020-01" db="EMBL/GenBank/DDBJ databases">
        <title>Complete genome sequence of Chitinophaga sp. H33E-04 isolated from quinoa roots.</title>
        <authorList>
            <person name="Weon H.-Y."/>
            <person name="Lee S.A."/>
        </authorList>
    </citation>
    <scope>NUCLEOTIDE SEQUENCE [LARGE SCALE GENOMIC DNA]</scope>
    <source>
        <strain evidence="16 17">H33E-04</strain>
    </source>
</reference>
<keyword evidence="8" id="KW-0406">Ion transport</keyword>
<dbReference type="PROSITE" id="PS52016">
    <property type="entry name" value="TONB_DEPENDENT_REC_3"/>
    <property type="match status" value="1"/>
</dbReference>
<evidence type="ECO:0000256" key="9">
    <source>
        <dbReference type="ARBA" id="ARBA00023077"/>
    </source>
</evidence>
<dbReference type="CDD" id="cd01347">
    <property type="entry name" value="ligand_gated_channel"/>
    <property type="match status" value="1"/>
</dbReference>
<comment type="similarity">
    <text evidence="13">Belongs to the TonB-dependent receptor family.</text>
</comment>
<dbReference type="GO" id="GO:0038023">
    <property type="term" value="F:signaling receptor activity"/>
    <property type="evidence" value="ECO:0007669"/>
    <property type="project" value="InterPro"/>
</dbReference>
<gene>
    <name evidence="16" type="ORF">GWR21_27265</name>
</gene>
<evidence type="ECO:0000256" key="2">
    <source>
        <dbReference type="ARBA" id="ARBA00022448"/>
    </source>
</evidence>
<dbReference type="PANTHER" id="PTHR32552">
    <property type="entry name" value="FERRICHROME IRON RECEPTOR-RELATED"/>
    <property type="match status" value="1"/>
</dbReference>
<dbReference type="Pfam" id="PF07715">
    <property type="entry name" value="Plug"/>
    <property type="match status" value="1"/>
</dbReference>
<dbReference type="EMBL" id="CP048113">
    <property type="protein sequence ID" value="QHS63153.1"/>
    <property type="molecule type" value="Genomic_DNA"/>
</dbReference>
<evidence type="ECO:0000256" key="12">
    <source>
        <dbReference type="ARBA" id="ARBA00023237"/>
    </source>
</evidence>
<dbReference type="GO" id="GO:0015891">
    <property type="term" value="P:siderophore transport"/>
    <property type="evidence" value="ECO:0007669"/>
    <property type="project" value="InterPro"/>
</dbReference>
<dbReference type="PANTHER" id="PTHR32552:SF68">
    <property type="entry name" value="FERRICHROME OUTER MEMBRANE TRANSPORTER_PHAGE RECEPTOR"/>
    <property type="match status" value="1"/>
</dbReference>
<evidence type="ECO:0000256" key="8">
    <source>
        <dbReference type="ARBA" id="ARBA00023065"/>
    </source>
</evidence>
<keyword evidence="4" id="KW-0410">Iron transport</keyword>
<keyword evidence="7" id="KW-0408">Iron</keyword>
<keyword evidence="9" id="KW-0798">TonB box</keyword>
<keyword evidence="11 16" id="KW-0675">Receptor</keyword>
<dbReference type="KEGG" id="chih:GWR21_27265"/>
<evidence type="ECO:0000256" key="6">
    <source>
        <dbReference type="ARBA" id="ARBA00022729"/>
    </source>
</evidence>
<evidence type="ECO:0000256" key="10">
    <source>
        <dbReference type="ARBA" id="ARBA00023136"/>
    </source>
</evidence>
<evidence type="ECO:0000256" key="3">
    <source>
        <dbReference type="ARBA" id="ARBA00022452"/>
    </source>
</evidence>
<feature type="signal peptide" evidence="14">
    <location>
        <begin position="1"/>
        <end position="19"/>
    </location>
</feature>
<dbReference type="InterPro" id="IPR036942">
    <property type="entry name" value="Beta-barrel_TonB_sf"/>
</dbReference>
<dbReference type="InterPro" id="IPR012910">
    <property type="entry name" value="Plug_dom"/>
</dbReference>
<evidence type="ECO:0000256" key="7">
    <source>
        <dbReference type="ARBA" id="ARBA00023004"/>
    </source>
</evidence>
<dbReference type="RefSeq" id="WP_162334876.1">
    <property type="nucleotide sequence ID" value="NZ_CP048113.1"/>
</dbReference>
<dbReference type="AlphaFoldDB" id="A0A6B9ZQG0"/>
<evidence type="ECO:0000256" key="14">
    <source>
        <dbReference type="SAM" id="SignalP"/>
    </source>
</evidence>
<comment type="subcellular location">
    <subcellularLocation>
        <location evidence="1 13">Cell outer membrane</location>
        <topology evidence="1 13">Multi-pass membrane protein</topology>
    </subcellularLocation>
</comment>
<evidence type="ECO:0000256" key="1">
    <source>
        <dbReference type="ARBA" id="ARBA00004571"/>
    </source>
</evidence>
<keyword evidence="2 13" id="KW-0813">Transport</keyword>
<organism evidence="16 17">
    <name type="scientific">Chitinophaga agri</name>
    <dbReference type="NCBI Taxonomy" id="2703787"/>
    <lineage>
        <taxon>Bacteria</taxon>
        <taxon>Pseudomonadati</taxon>
        <taxon>Bacteroidota</taxon>
        <taxon>Chitinophagia</taxon>
        <taxon>Chitinophagales</taxon>
        <taxon>Chitinophagaceae</taxon>
        <taxon>Chitinophaga</taxon>
    </lineage>
</organism>
<dbReference type="InterPro" id="IPR039426">
    <property type="entry name" value="TonB-dep_rcpt-like"/>
</dbReference>
<dbReference type="InterPro" id="IPR037066">
    <property type="entry name" value="Plug_dom_sf"/>
</dbReference>
<evidence type="ECO:0000259" key="15">
    <source>
        <dbReference type="Pfam" id="PF07715"/>
    </source>
</evidence>
<dbReference type="InterPro" id="IPR010105">
    <property type="entry name" value="TonB_sidphr_rcpt"/>
</dbReference>
<dbReference type="GO" id="GO:0009279">
    <property type="term" value="C:cell outer membrane"/>
    <property type="evidence" value="ECO:0007669"/>
    <property type="project" value="UniProtKB-SubCell"/>
</dbReference>
<evidence type="ECO:0000256" key="13">
    <source>
        <dbReference type="PROSITE-ProRule" id="PRU01360"/>
    </source>
</evidence>
<evidence type="ECO:0000313" key="17">
    <source>
        <dbReference type="Proteomes" id="UP000476411"/>
    </source>
</evidence>
<dbReference type="Gene3D" id="2.40.170.20">
    <property type="entry name" value="TonB-dependent receptor, beta-barrel domain"/>
    <property type="match status" value="1"/>
</dbReference>
<keyword evidence="5 13" id="KW-0812">Transmembrane</keyword>
<dbReference type="Gene3D" id="2.170.130.10">
    <property type="entry name" value="TonB-dependent receptor, plug domain"/>
    <property type="match status" value="1"/>
</dbReference>
<evidence type="ECO:0000256" key="4">
    <source>
        <dbReference type="ARBA" id="ARBA00022496"/>
    </source>
</evidence>
<accession>A0A6B9ZQG0</accession>
<feature type="chain" id="PRO_5025509425" evidence="14">
    <location>
        <begin position="20"/>
        <end position="735"/>
    </location>
</feature>
<keyword evidence="3 13" id="KW-1134">Transmembrane beta strand</keyword>
<name>A0A6B9ZQG0_9BACT</name>
<sequence>MKFFITTAFVSLCCCMANAQTATEGNFHDSLSYRGTPGTPGYVRDTGRMLNTVNVLSRYYKQYSLHTVSSALRLQTPLLNLSQHIQEIGPEIIRDQASLNMTEGISRNVSGVIRQEVSNNLGPYMFMRGGQISSLRNGIDLTPIYRGPVPEDVAIIDRVEFIKGPSLFMSNIGDPAGTFNVMTKQPTGRTRQSADVMLGSWDLYRVAADLEGTLTKNKKLLYRLNTMGMRSNSFVKYDFNKRFLVAPVLKYSISDRTSVTAEYTFQQFRYGLMSPIVMTPDGFGTLPDDFTITAKDLPPYRVSDHTAFLTFSHAFNDNWTFTARGALMQNNKEGIYMWVTGVNNADPHVLLRNPKYDLDKTQVFSQQAFVNGTFHTGRFKHQLLAGVDMNQKRFTADSYVSYDTYKDATGATQLTYYPLDITHPDYNEQVPVYHTPGGVHNGNTHQKIAYYSLYALDEVSMFSNKLRITVGGRFTGITTDNNVSNVITTSSDKVFTPRIGISYSVLPSFTIYGLHDRTIVPQAGIIRTGEAVRPLKGENYELGIKKNWMDGKWNTTLAVYNIRRAGIMSADPENNQYKIQVGETRSKGIDVDIVGALTTCLNVVINYAYNDSKITHDVNKLLEGTPTPMYVKHVQNTWLNYQLPVAGYHIVSFSLGYQYQGGRGERYATATQHKTPDFFRVDAGLGWKYKHIRVNLLVNNLLNRDLIATPWYRNGLYYWVPQASANGRLSLGYNF</sequence>
<keyword evidence="6 14" id="KW-0732">Signal</keyword>
<dbReference type="Proteomes" id="UP000476411">
    <property type="component" value="Chromosome"/>
</dbReference>
<protein>
    <submittedName>
        <fullName evidence="16">TonB-dependent siderophore receptor</fullName>
    </submittedName>
</protein>
<evidence type="ECO:0000313" key="16">
    <source>
        <dbReference type="EMBL" id="QHS63153.1"/>
    </source>
</evidence>
<feature type="domain" description="TonB-dependent receptor plug" evidence="15">
    <location>
        <begin position="80"/>
        <end position="178"/>
    </location>
</feature>
<proteinExistence type="inferred from homology"/>
<keyword evidence="12 13" id="KW-0998">Cell outer membrane</keyword>
<evidence type="ECO:0000256" key="11">
    <source>
        <dbReference type="ARBA" id="ARBA00023170"/>
    </source>
</evidence>
<evidence type="ECO:0000256" key="5">
    <source>
        <dbReference type="ARBA" id="ARBA00022692"/>
    </source>
</evidence>